<feature type="compositionally biased region" description="Pro residues" evidence="6">
    <location>
        <begin position="579"/>
        <end position="591"/>
    </location>
</feature>
<dbReference type="Gene3D" id="1.20.1250.20">
    <property type="entry name" value="MFS general substrate transporter like domains"/>
    <property type="match status" value="1"/>
</dbReference>
<keyword evidence="5 7" id="KW-0472">Membrane</keyword>
<feature type="transmembrane region" description="Helical" evidence="7">
    <location>
        <begin position="378"/>
        <end position="398"/>
    </location>
</feature>
<reference evidence="8" key="1">
    <citation type="submission" date="2020-05" db="EMBL/GenBank/DDBJ databases">
        <title>WGS assembly of Panicum virgatum.</title>
        <authorList>
            <person name="Lovell J.T."/>
            <person name="Jenkins J."/>
            <person name="Shu S."/>
            <person name="Juenger T.E."/>
            <person name="Schmutz J."/>
        </authorList>
    </citation>
    <scope>NUCLEOTIDE SEQUENCE</scope>
    <source>
        <strain evidence="8">AP13</strain>
    </source>
</reference>
<evidence type="ECO:0000256" key="6">
    <source>
        <dbReference type="SAM" id="MobiDB-lite"/>
    </source>
</evidence>
<evidence type="ECO:0000256" key="4">
    <source>
        <dbReference type="ARBA" id="ARBA00022989"/>
    </source>
</evidence>
<dbReference type="InterPro" id="IPR000109">
    <property type="entry name" value="POT_fam"/>
</dbReference>
<keyword evidence="4 7" id="KW-1133">Transmembrane helix</keyword>
<evidence type="ECO:0000256" key="7">
    <source>
        <dbReference type="SAM" id="Phobius"/>
    </source>
</evidence>
<dbReference type="Pfam" id="PF00854">
    <property type="entry name" value="PTR2"/>
    <property type="match status" value="2"/>
</dbReference>
<dbReference type="EMBL" id="CM029050">
    <property type="protein sequence ID" value="KAG2568452.1"/>
    <property type="molecule type" value="Genomic_DNA"/>
</dbReference>
<feature type="region of interest" description="Disordered" evidence="6">
    <location>
        <begin position="750"/>
        <end position="779"/>
    </location>
</feature>
<accession>A0A8T0Q756</accession>
<feature type="compositionally biased region" description="Polar residues" evidence="6">
    <location>
        <begin position="67"/>
        <end position="76"/>
    </location>
</feature>
<feature type="transmembrane region" description="Helical" evidence="7">
    <location>
        <begin position="101"/>
        <end position="124"/>
    </location>
</feature>
<comment type="subcellular location">
    <subcellularLocation>
        <location evidence="1">Membrane</location>
        <topology evidence="1">Multi-pass membrane protein</topology>
    </subcellularLocation>
</comment>
<feature type="region of interest" description="Disordered" evidence="6">
    <location>
        <begin position="579"/>
        <end position="599"/>
    </location>
</feature>
<evidence type="ECO:0000256" key="5">
    <source>
        <dbReference type="ARBA" id="ARBA00023136"/>
    </source>
</evidence>
<feature type="transmembrane region" description="Helical" evidence="7">
    <location>
        <begin position="136"/>
        <end position="157"/>
    </location>
</feature>
<feature type="transmembrane region" description="Helical" evidence="7">
    <location>
        <begin position="188"/>
        <end position="211"/>
    </location>
</feature>
<feature type="region of interest" description="Disordered" evidence="6">
    <location>
        <begin position="61"/>
        <end position="84"/>
    </location>
</feature>
<comment type="caution">
    <text evidence="8">The sequence shown here is derived from an EMBL/GenBank/DDBJ whole genome shotgun (WGS) entry which is preliminary data.</text>
</comment>
<evidence type="ECO:0000256" key="3">
    <source>
        <dbReference type="ARBA" id="ARBA00022692"/>
    </source>
</evidence>
<evidence type="ECO:0000313" key="9">
    <source>
        <dbReference type="Proteomes" id="UP000823388"/>
    </source>
</evidence>
<dbReference type="SUPFAM" id="SSF103473">
    <property type="entry name" value="MFS general substrate transporter"/>
    <property type="match status" value="1"/>
</dbReference>
<feature type="compositionally biased region" description="Low complexity" evidence="6">
    <location>
        <begin position="451"/>
        <end position="465"/>
    </location>
</feature>
<evidence type="ECO:0000313" key="8">
    <source>
        <dbReference type="EMBL" id="KAG2568452.1"/>
    </source>
</evidence>
<gene>
    <name evidence="8" type="ORF">PVAP13_7NG317200</name>
</gene>
<dbReference type="GO" id="GO:0016020">
    <property type="term" value="C:membrane"/>
    <property type="evidence" value="ECO:0007669"/>
    <property type="project" value="UniProtKB-SubCell"/>
</dbReference>
<dbReference type="PANTHER" id="PTHR11654">
    <property type="entry name" value="OLIGOPEPTIDE TRANSPORTER-RELATED"/>
    <property type="match status" value="1"/>
</dbReference>
<feature type="compositionally biased region" description="Pro residues" evidence="6">
    <location>
        <begin position="638"/>
        <end position="647"/>
    </location>
</feature>
<feature type="transmembrane region" description="Helical" evidence="7">
    <location>
        <begin position="555"/>
        <end position="573"/>
    </location>
</feature>
<feature type="region of interest" description="Disordered" evidence="6">
    <location>
        <begin position="626"/>
        <end position="654"/>
    </location>
</feature>
<dbReference type="AlphaFoldDB" id="A0A8T0Q756"/>
<keyword evidence="9" id="KW-1185">Reference proteome</keyword>
<dbReference type="InterPro" id="IPR036259">
    <property type="entry name" value="MFS_trans_sf"/>
</dbReference>
<sequence length="779" mass="82314">MTSGPCCSVSFVLRPASYRAPDFCRRRRPPLSSPPSPSPIFAVLRRPSSMDADLERRSPALPWEAEASSSGQSSTPLLGLGAQEQEPGKDSVNLEYRASNIVLCLVFLEVAAFYGVYLNLVVYLQDVLHGDSASNAAAVSLWAGASYLMPVIGAAIADSYWGKYKTVLVGLSISLAVSPATLTQRLVFFAGIYLCAVGTGGAKAVIVSFGAEQFGDDDSGKSAAERERKASYLSWYYGVGNLAVVTSGTLLVWVEDKVSWGLGYAVCAALVAAAVAGLAATAPVYRIVPPVGSPLKGACQVLVALAHKANARVPDDAAELYEEVRVKTPPLEPAREQLEHTDQFRFADKAAVVTGADLEDASPWRLCTVTQVEELKTLLRLIPIWLTSAVYFVANSQAQTTFVQQGTMTDSRIAGGAFSVPAASLTSIQTVFVVASIALYNRAVAPAARRSGPRGGAHAAAALGARPRRGDRRGGPRRYVVMAVSDASLSVGQLEFFYDQAPETMRGSSTAFYFLSDSIGNLLSSQLVTLVASVTAAGGGKGWFPPDMDNGYLDYYFLLLVGITALNFALFYARAAAAPRPPVRPTPPPSTGPASVELRRPRAPAGDLVCWLRLAPVALPCLRTASSADPAPRRRPHPSAPPQPRRAPLPTDCEFRWPRAPTGDLVRWLRLAPAAFSYSRTASSAGPAPRRVPLLADLELRRTCAPPVISSAGSASLFPARRSRGGTAAAAQGEVAVRLPARAAGGRWVGEGPVVSGRTSGISGIPEPEPEIAGTRIVG</sequence>
<feature type="transmembrane region" description="Helical" evidence="7">
    <location>
        <begin position="260"/>
        <end position="285"/>
    </location>
</feature>
<feature type="transmembrane region" description="Helical" evidence="7">
    <location>
        <begin position="418"/>
        <end position="440"/>
    </location>
</feature>
<proteinExistence type="inferred from homology"/>
<evidence type="ECO:0000256" key="1">
    <source>
        <dbReference type="ARBA" id="ARBA00004141"/>
    </source>
</evidence>
<dbReference type="Proteomes" id="UP000823388">
    <property type="component" value="Chromosome 7N"/>
</dbReference>
<organism evidence="8 9">
    <name type="scientific">Panicum virgatum</name>
    <name type="common">Blackwell switchgrass</name>
    <dbReference type="NCBI Taxonomy" id="38727"/>
    <lineage>
        <taxon>Eukaryota</taxon>
        <taxon>Viridiplantae</taxon>
        <taxon>Streptophyta</taxon>
        <taxon>Embryophyta</taxon>
        <taxon>Tracheophyta</taxon>
        <taxon>Spermatophyta</taxon>
        <taxon>Magnoliopsida</taxon>
        <taxon>Liliopsida</taxon>
        <taxon>Poales</taxon>
        <taxon>Poaceae</taxon>
        <taxon>PACMAD clade</taxon>
        <taxon>Panicoideae</taxon>
        <taxon>Panicodae</taxon>
        <taxon>Paniceae</taxon>
        <taxon>Panicinae</taxon>
        <taxon>Panicum</taxon>
        <taxon>Panicum sect. Hiantes</taxon>
    </lineage>
</organism>
<dbReference type="GO" id="GO:0022857">
    <property type="term" value="F:transmembrane transporter activity"/>
    <property type="evidence" value="ECO:0007669"/>
    <property type="project" value="InterPro"/>
</dbReference>
<keyword evidence="3 7" id="KW-0812">Transmembrane</keyword>
<feature type="transmembrane region" description="Helical" evidence="7">
    <location>
        <begin position="232"/>
        <end position="254"/>
    </location>
</feature>
<evidence type="ECO:0000256" key="2">
    <source>
        <dbReference type="ARBA" id="ARBA00005982"/>
    </source>
</evidence>
<name>A0A8T0Q756_PANVG</name>
<comment type="similarity">
    <text evidence="2">Belongs to the major facilitator superfamily. Proton-dependent oligopeptide transporter (POT/PTR) (TC 2.A.17) family.</text>
</comment>
<feature type="transmembrane region" description="Helical" evidence="7">
    <location>
        <begin position="164"/>
        <end position="182"/>
    </location>
</feature>
<protein>
    <submittedName>
        <fullName evidence="8">Uncharacterized protein</fullName>
    </submittedName>
</protein>
<feature type="region of interest" description="Disordered" evidence="6">
    <location>
        <begin position="451"/>
        <end position="474"/>
    </location>
</feature>